<dbReference type="SUPFAM" id="SSF116734">
    <property type="entry name" value="DNA methylase specificity domain"/>
    <property type="match status" value="2"/>
</dbReference>
<dbReference type="AlphaFoldDB" id="I1D7N4"/>
<dbReference type="eggNOG" id="COG0732">
    <property type="taxonomic scope" value="Bacteria"/>
</dbReference>
<dbReference type="Proteomes" id="UP000005087">
    <property type="component" value="Chromosome"/>
</dbReference>
<gene>
    <name evidence="5" type="ORF">SacglDRAFT_04127</name>
</gene>
<feature type="domain" description="Type I restriction modification DNA specificity" evidence="4">
    <location>
        <begin position="209"/>
        <end position="332"/>
    </location>
</feature>
<name>I1D7N4_9PSEU</name>
<dbReference type="Gene3D" id="3.90.220.20">
    <property type="entry name" value="DNA methylase specificity domains"/>
    <property type="match status" value="2"/>
</dbReference>
<keyword evidence="5" id="KW-0255">Endonuclease</keyword>
<dbReference type="InterPro" id="IPR000055">
    <property type="entry name" value="Restrct_endonuc_typeI_TRD"/>
</dbReference>
<keyword evidence="5" id="KW-0378">Hydrolase</keyword>
<comment type="similarity">
    <text evidence="1">Belongs to the type-I restriction system S methylase family.</text>
</comment>
<keyword evidence="3" id="KW-0238">DNA-binding</keyword>
<keyword evidence="5" id="KW-0540">Nuclease</keyword>
<keyword evidence="2" id="KW-0680">Restriction system</keyword>
<reference evidence="5 6" key="1">
    <citation type="submission" date="2011-09" db="EMBL/GenBank/DDBJ databases">
        <authorList>
            <consortium name="US DOE Joint Genome Institute (JGI-PGF)"/>
            <person name="Lucas S."/>
            <person name="Han J."/>
            <person name="Lapidus A."/>
            <person name="Cheng J.-F."/>
            <person name="Goodwin L."/>
            <person name="Pitluck S."/>
            <person name="Peters L."/>
            <person name="Land M.L."/>
            <person name="Hauser L."/>
            <person name="Brambilla E."/>
            <person name="Klenk H.-P."/>
            <person name="Woyke T.J."/>
        </authorList>
    </citation>
    <scope>NUCLEOTIDE SEQUENCE [LARGE SCALE GENOMIC DNA]</scope>
    <source>
        <strain evidence="5 6">K62</strain>
    </source>
</reference>
<evidence type="ECO:0000256" key="2">
    <source>
        <dbReference type="ARBA" id="ARBA00022747"/>
    </source>
</evidence>
<keyword evidence="6" id="KW-1185">Reference proteome</keyword>
<proteinExistence type="inferred from homology"/>
<evidence type="ECO:0000313" key="6">
    <source>
        <dbReference type="Proteomes" id="UP000005087"/>
    </source>
</evidence>
<accession>I1D7N4</accession>
<dbReference type="HOGENOM" id="CLU_021095_2_1_11"/>
<feature type="domain" description="Type I restriction modification DNA specificity" evidence="4">
    <location>
        <begin position="65"/>
        <end position="189"/>
    </location>
</feature>
<organism evidence="5 6">
    <name type="scientific">Saccharomonospora glauca K62</name>
    <dbReference type="NCBI Taxonomy" id="928724"/>
    <lineage>
        <taxon>Bacteria</taxon>
        <taxon>Bacillati</taxon>
        <taxon>Actinomycetota</taxon>
        <taxon>Actinomycetes</taxon>
        <taxon>Pseudonocardiales</taxon>
        <taxon>Pseudonocardiaceae</taxon>
        <taxon>Saccharomonospora</taxon>
    </lineage>
</organism>
<sequence>MTSEKPFRDLVTFARGGGWGSESPQEGHELVAIIRGTDFDAVRSGQLGGVPRRWEKGTKLPQRLLKANDIVLEISGGSSAKGQSTGRSIFIGNSILDGFEIPVIPASFCRIVRVDGDIVFPRYAYYGLQDMYKSRRAAEYENQSTGISNFQFERFLDAEYLRLPPMFEQQAIAAVLGALDDKIALNERIAGTVLDLANAAYLSCVSGAFESVLVGDVMELKYGKSLPAARRVDGDVPVFGSGGVSGRHNEPLVEGPGVIVGRKGTVGSVYWSERSFFPIDTTFYVKIKRADIPMEFAYFALSNMGLDVMNSDSAVPGLNRNNVHGLPLKLPVGESVRQFGDQVRSMFELRESVYAENQTLAQLRDTLLPKLMSGELRVRDAEKMVEDAT</sequence>
<evidence type="ECO:0000313" key="5">
    <source>
        <dbReference type="EMBL" id="EIF00959.1"/>
    </source>
</evidence>
<dbReference type="RefSeq" id="WP_005466816.1">
    <property type="nucleotide sequence ID" value="NZ_CM001484.1"/>
</dbReference>
<dbReference type="STRING" id="928724.SacglDRAFT_04127"/>
<dbReference type="GO" id="GO:0003677">
    <property type="term" value="F:DNA binding"/>
    <property type="evidence" value="ECO:0007669"/>
    <property type="project" value="UniProtKB-KW"/>
</dbReference>
<dbReference type="CDD" id="cd17267">
    <property type="entry name" value="RMtype1_S_EcoAO83I-TRD1-CR1_like"/>
    <property type="match status" value="1"/>
</dbReference>
<evidence type="ECO:0000256" key="3">
    <source>
        <dbReference type="ARBA" id="ARBA00023125"/>
    </source>
</evidence>
<dbReference type="PANTHER" id="PTHR30408:SF13">
    <property type="entry name" value="TYPE I RESTRICTION ENZYME HINDI SPECIFICITY SUBUNIT"/>
    <property type="match status" value="1"/>
</dbReference>
<dbReference type="GO" id="GO:0004519">
    <property type="term" value="F:endonuclease activity"/>
    <property type="evidence" value="ECO:0007669"/>
    <property type="project" value="UniProtKB-KW"/>
</dbReference>
<dbReference type="PANTHER" id="PTHR30408">
    <property type="entry name" value="TYPE-1 RESTRICTION ENZYME ECOKI SPECIFICITY PROTEIN"/>
    <property type="match status" value="1"/>
</dbReference>
<evidence type="ECO:0000259" key="4">
    <source>
        <dbReference type="Pfam" id="PF01420"/>
    </source>
</evidence>
<dbReference type="GO" id="GO:0009307">
    <property type="term" value="P:DNA restriction-modification system"/>
    <property type="evidence" value="ECO:0007669"/>
    <property type="project" value="UniProtKB-KW"/>
</dbReference>
<dbReference type="InterPro" id="IPR044946">
    <property type="entry name" value="Restrct_endonuc_typeI_TRD_sf"/>
</dbReference>
<reference evidence="6" key="2">
    <citation type="submission" date="2012-01" db="EMBL/GenBank/DDBJ databases">
        <title>Noncontiguous Finished sequence of chromosome of Saccharomonospora glauca K62.</title>
        <authorList>
            <consortium name="US DOE Joint Genome Institute"/>
            <person name="Lucas S."/>
            <person name="Han J."/>
            <person name="Lapidus A."/>
            <person name="Cheng J.-F."/>
            <person name="Goodwin L."/>
            <person name="Pitluck S."/>
            <person name="Peters L."/>
            <person name="Mikhailova N."/>
            <person name="Held B."/>
            <person name="Detter J.C."/>
            <person name="Han C."/>
            <person name="Tapia R."/>
            <person name="Land M."/>
            <person name="Hauser L."/>
            <person name="Kyrpides N."/>
            <person name="Ivanova N."/>
            <person name="Pagani I."/>
            <person name="Brambilla E.-M."/>
            <person name="Klenk H.-P."/>
            <person name="Woyke T."/>
        </authorList>
    </citation>
    <scope>NUCLEOTIDE SEQUENCE [LARGE SCALE GENOMIC DNA]</scope>
    <source>
        <strain evidence="6">K62</strain>
    </source>
</reference>
<evidence type="ECO:0000256" key="1">
    <source>
        <dbReference type="ARBA" id="ARBA00010923"/>
    </source>
</evidence>
<dbReference type="Pfam" id="PF01420">
    <property type="entry name" value="Methylase_S"/>
    <property type="match status" value="2"/>
</dbReference>
<dbReference type="OrthoDB" id="9798929at2"/>
<protein>
    <submittedName>
        <fullName evidence="5">Restriction endonuclease S subunit</fullName>
    </submittedName>
</protein>
<dbReference type="EMBL" id="CM001484">
    <property type="protein sequence ID" value="EIF00959.1"/>
    <property type="molecule type" value="Genomic_DNA"/>
</dbReference>
<dbReference type="InterPro" id="IPR052021">
    <property type="entry name" value="Type-I_RS_S_subunit"/>
</dbReference>